<dbReference type="AlphaFoldDB" id="A0A816I4I2"/>
<sequence length="110" mass="12224">MRNFESIGVVIIFDVPFVVFHMRRSTLVPPCSFPSSSDPPSPDPPSPVFTSTLIQMVVTIIRFVVISDPPEPFWSVSNTLIGSGSRYGRKCSETRVNLYTCWLALPSYGP</sequence>
<protein>
    <submittedName>
        <fullName evidence="1">(rape) hypothetical protein</fullName>
    </submittedName>
</protein>
<name>A0A816I4I2_BRANA</name>
<evidence type="ECO:0000313" key="1">
    <source>
        <dbReference type="EMBL" id="CAF1701855.1"/>
    </source>
</evidence>
<gene>
    <name evidence="1" type="ORF">DARMORV10_C03P32760.1</name>
</gene>
<organism evidence="1">
    <name type="scientific">Brassica napus</name>
    <name type="common">Rape</name>
    <dbReference type="NCBI Taxonomy" id="3708"/>
    <lineage>
        <taxon>Eukaryota</taxon>
        <taxon>Viridiplantae</taxon>
        <taxon>Streptophyta</taxon>
        <taxon>Embryophyta</taxon>
        <taxon>Tracheophyta</taxon>
        <taxon>Spermatophyta</taxon>
        <taxon>Magnoliopsida</taxon>
        <taxon>eudicotyledons</taxon>
        <taxon>Gunneridae</taxon>
        <taxon>Pentapetalae</taxon>
        <taxon>rosids</taxon>
        <taxon>malvids</taxon>
        <taxon>Brassicales</taxon>
        <taxon>Brassicaceae</taxon>
        <taxon>Brassiceae</taxon>
        <taxon>Brassica</taxon>
    </lineage>
</organism>
<dbReference type="EMBL" id="HG994367">
    <property type="protein sequence ID" value="CAF1701855.1"/>
    <property type="molecule type" value="Genomic_DNA"/>
</dbReference>
<accession>A0A816I4I2</accession>
<reference evidence="1" key="1">
    <citation type="submission" date="2021-01" db="EMBL/GenBank/DDBJ databases">
        <authorList>
            <consortium name="Genoscope - CEA"/>
            <person name="William W."/>
        </authorList>
    </citation>
    <scope>NUCLEOTIDE SEQUENCE</scope>
</reference>
<proteinExistence type="predicted"/>
<dbReference type="Proteomes" id="UP001295469">
    <property type="component" value="Chromosome C03"/>
</dbReference>